<accession>A0A4Q7LZ15</accession>
<evidence type="ECO:0000256" key="1">
    <source>
        <dbReference type="SAM" id="Phobius"/>
    </source>
</evidence>
<protein>
    <submittedName>
        <fullName evidence="2">Uncharacterized protein</fullName>
    </submittedName>
</protein>
<feature type="transmembrane region" description="Helical" evidence="1">
    <location>
        <begin position="58"/>
        <end position="80"/>
    </location>
</feature>
<name>A0A4Q7LZ15_9MICO</name>
<comment type="caution">
    <text evidence="2">The sequence shown here is derived from an EMBL/GenBank/DDBJ whole genome shotgun (WGS) entry which is preliminary data.</text>
</comment>
<dbReference type="EMBL" id="SGWX01000001">
    <property type="protein sequence ID" value="RZS60576.1"/>
    <property type="molecule type" value="Genomic_DNA"/>
</dbReference>
<feature type="transmembrane region" description="Helical" evidence="1">
    <location>
        <begin position="32"/>
        <end position="52"/>
    </location>
</feature>
<sequence length="94" mass="9569">MRGTITAMAENTNAENLYLPDAAPFHNEGKTVAAWVAMIGVTLGAIIASAGFLAPTTWVIVAGAVVIVASLVAGAVLRAMGHGQPLATSREPRA</sequence>
<keyword evidence="1" id="KW-0812">Transmembrane</keyword>
<evidence type="ECO:0000313" key="2">
    <source>
        <dbReference type="EMBL" id="RZS60576.1"/>
    </source>
</evidence>
<proteinExistence type="predicted"/>
<dbReference type="NCBIfam" id="NF041681">
    <property type="entry name" value="HGxxPAAW"/>
    <property type="match status" value="1"/>
</dbReference>
<keyword evidence="1" id="KW-1133">Transmembrane helix</keyword>
<keyword evidence="1" id="KW-0472">Membrane</keyword>
<keyword evidence="3" id="KW-1185">Reference proteome</keyword>
<reference evidence="2 3" key="1">
    <citation type="submission" date="2019-02" db="EMBL/GenBank/DDBJ databases">
        <title>Sequencing the genomes of 1000 actinobacteria strains.</title>
        <authorList>
            <person name="Klenk H.-P."/>
        </authorList>
    </citation>
    <scope>NUCLEOTIDE SEQUENCE [LARGE SCALE GENOMIC DNA]</scope>
    <source>
        <strain evidence="2 3">DSM 16932</strain>
    </source>
</reference>
<dbReference type="Proteomes" id="UP000293852">
    <property type="component" value="Unassembled WGS sequence"/>
</dbReference>
<dbReference type="AlphaFoldDB" id="A0A4Q7LZ15"/>
<organism evidence="2 3">
    <name type="scientific">Xylanimonas ulmi</name>
    <dbReference type="NCBI Taxonomy" id="228973"/>
    <lineage>
        <taxon>Bacteria</taxon>
        <taxon>Bacillati</taxon>
        <taxon>Actinomycetota</taxon>
        <taxon>Actinomycetes</taxon>
        <taxon>Micrococcales</taxon>
        <taxon>Promicromonosporaceae</taxon>
        <taxon>Xylanimonas</taxon>
    </lineage>
</organism>
<evidence type="ECO:0000313" key="3">
    <source>
        <dbReference type="Proteomes" id="UP000293852"/>
    </source>
</evidence>
<gene>
    <name evidence="2" type="ORF">EV386_0844</name>
</gene>